<feature type="region of interest" description="Disordered" evidence="13">
    <location>
        <begin position="191"/>
        <end position="224"/>
    </location>
</feature>
<evidence type="ECO:0000256" key="1">
    <source>
        <dbReference type="ARBA" id="ARBA00000707"/>
    </source>
</evidence>
<dbReference type="FunFam" id="3.90.70.40:FF:000005">
    <property type="entry name" value="Ataxin 3"/>
    <property type="match status" value="1"/>
</dbReference>
<dbReference type="EMBL" id="HBUF01021067">
    <property type="protein sequence ID" value="CAG6611235.1"/>
    <property type="molecule type" value="Transcribed_RNA"/>
</dbReference>
<accession>A0A8D8LTT3</accession>
<comment type="subcellular location">
    <subcellularLocation>
        <location evidence="2">Nucleus</location>
    </subcellularLocation>
</comment>
<evidence type="ECO:0000256" key="12">
    <source>
        <dbReference type="PROSITE-ProRule" id="PRU00331"/>
    </source>
</evidence>
<dbReference type="Pfam" id="PF02809">
    <property type="entry name" value="UIM"/>
    <property type="match status" value="2"/>
</dbReference>
<keyword evidence="4" id="KW-0645">Protease</keyword>
<reference evidence="15" key="1">
    <citation type="submission" date="2021-05" db="EMBL/GenBank/DDBJ databases">
        <authorList>
            <person name="Alioto T."/>
            <person name="Alioto T."/>
            <person name="Gomez Garrido J."/>
        </authorList>
    </citation>
    <scope>NUCLEOTIDE SEQUENCE</scope>
</reference>
<evidence type="ECO:0000256" key="4">
    <source>
        <dbReference type="ARBA" id="ARBA00022670"/>
    </source>
</evidence>
<feature type="active site" evidence="12">
    <location>
        <position position="121"/>
    </location>
</feature>
<feature type="region of interest" description="Disordered" evidence="13">
    <location>
        <begin position="246"/>
        <end position="275"/>
    </location>
</feature>
<evidence type="ECO:0000256" key="6">
    <source>
        <dbReference type="ARBA" id="ARBA00022801"/>
    </source>
</evidence>
<dbReference type="InterPro" id="IPR003903">
    <property type="entry name" value="UIM_dom"/>
</dbReference>
<dbReference type="GO" id="GO:0016579">
    <property type="term" value="P:protein deubiquitination"/>
    <property type="evidence" value="ECO:0007669"/>
    <property type="project" value="InterPro"/>
</dbReference>
<dbReference type="GO" id="GO:0004843">
    <property type="term" value="F:cysteine-type deubiquitinase activity"/>
    <property type="evidence" value="ECO:0007669"/>
    <property type="project" value="UniProtKB-EC"/>
</dbReference>
<dbReference type="PROSITE" id="PS50957">
    <property type="entry name" value="JOSEPHIN"/>
    <property type="match status" value="1"/>
</dbReference>
<feature type="region of interest" description="Disordered" evidence="13">
    <location>
        <begin position="336"/>
        <end position="359"/>
    </location>
</feature>
<name>A0A8D8LTT3_9HEMI</name>
<dbReference type="Gene3D" id="3.90.70.40">
    <property type="match status" value="1"/>
</dbReference>
<evidence type="ECO:0000259" key="14">
    <source>
        <dbReference type="PROSITE" id="PS50957"/>
    </source>
</evidence>
<feature type="active site" evidence="12">
    <location>
        <position position="14"/>
    </location>
</feature>
<feature type="compositionally biased region" description="Polar residues" evidence="13">
    <location>
        <begin position="344"/>
        <end position="359"/>
    </location>
</feature>
<evidence type="ECO:0000256" key="3">
    <source>
        <dbReference type="ARBA" id="ARBA00012759"/>
    </source>
</evidence>
<dbReference type="GO" id="GO:0006508">
    <property type="term" value="P:proteolysis"/>
    <property type="evidence" value="ECO:0007669"/>
    <property type="project" value="UniProtKB-KW"/>
</dbReference>
<evidence type="ECO:0000256" key="10">
    <source>
        <dbReference type="ARBA" id="ARBA00023242"/>
    </source>
</evidence>
<dbReference type="AlphaFoldDB" id="A0A8D8LTT3"/>
<evidence type="ECO:0000256" key="8">
    <source>
        <dbReference type="ARBA" id="ARBA00023015"/>
    </source>
</evidence>
<evidence type="ECO:0000256" key="5">
    <source>
        <dbReference type="ARBA" id="ARBA00022786"/>
    </source>
</evidence>
<organism evidence="15">
    <name type="scientific">Cacopsylla melanoneura</name>
    <dbReference type="NCBI Taxonomy" id="428564"/>
    <lineage>
        <taxon>Eukaryota</taxon>
        <taxon>Metazoa</taxon>
        <taxon>Ecdysozoa</taxon>
        <taxon>Arthropoda</taxon>
        <taxon>Hexapoda</taxon>
        <taxon>Insecta</taxon>
        <taxon>Pterygota</taxon>
        <taxon>Neoptera</taxon>
        <taxon>Paraneoptera</taxon>
        <taxon>Hemiptera</taxon>
        <taxon>Sternorrhyncha</taxon>
        <taxon>Psylloidea</taxon>
        <taxon>Psyllidae</taxon>
        <taxon>Psyllinae</taxon>
        <taxon>Cacopsylla</taxon>
    </lineage>
</organism>
<proteinExistence type="predicted"/>
<feature type="active site" description="Nucleophile" evidence="11">
    <location>
        <position position="14"/>
    </location>
</feature>
<dbReference type="InterPro" id="IPR006155">
    <property type="entry name" value="Josephin"/>
</dbReference>
<dbReference type="SMART" id="SM01246">
    <property type="entry name" value="Josephin"/>
    <property type="match status" value="1"/>
</dbReference>
<dbReference type="Gene3D" id="1.10.287.10">
    <property type="entry name" value="S15/NS1, RNA-binding"/>
    <property type="match status" value="1"/>
</dbReference>
<dbReference type="GO" id="GO:0005634">
    <property type="term" value="C:nucleus"/>
    <property type="evidence" value="ECO:0007669"/>
    <property type="project" value="UniProtKB-SubCell"/>
</dbReference>
<dbReference type="PANTHER" id="PTHR14159:SF0">
    <property type="entry name" value="ATAXIN-3-RELATED"/>
    <property type="match status" value="1"/>
</dbReference>
<dbReference type="InterPro" id="IPR033865">
    <property type="entry name" value="Ataxin-3"/>
</dbReference>
<keyword evidence="8" id="KW-0805">Transcription regulation</keyword>
<keyword evidence="9" id="KW-0804">Transcription</keyword>
<feature type="active site" evidence="11 12">
    <location>
        <position position="136"/>
    </location>
</feature>
<comment type="catalytic activity">
    <reaction evidence="1">
        <text>Thiol-dependent hydrolysis of ester, thioester, amide, peptide and isopeptide bonds formed by the C-terminal Gly of ubiquitin (a 76-residue protein attached to proteins as an intracellular targeting signal).</text>
        <dbReference type="EC" id="3.4.19.12"/>
    </reaction>
</comment>
<evidence type="ECO:0000256" key="7">
    <source>
        <dbReference type="ARBA" id="ARBA00022807"/>
    </source>
</evidence>
<dbReference type="PANTHER" id="PTHR14159">
    <property type="entry name" value="ATAXIN-3-RELATED"/>
    <property type="match status" value="1"/>
</dbReference>
<keyword evidence="7" id="KW-0788">Thiol protease</keyword>
<evidence type="ECO:0000256" key="13">
    <source>
        <dbReference type="SAM" id="MobiDB-lite"/>
    </source>
</evidence>
<keyword evidence="5" id="KW-0833">Ubl conjugation pathway</keyword>
<keyword evidence="6 12" id="KW-0378">Hydrolase</keyword>
<evidence type="ECO:0000256" key="9">
    <source>
        <dbReference type="ARBA" id="ARBA00023163"/>
    </source>
</evidence>
<evidence type="ECO:0000256" key="11">
    <source>
        <dbReference type="PIRSR" id="PIRSR633865-1"/>
    </source>
</evidence>
<dbReference type="PRINTS" id="PR01233">
    <property type="entry name" value="JOSEPHIN"/>
</dbReference>
<sequence>MDLIFHERQEGFLCAQHCLNALLQGSYFTPVDLASLGQRMDDEERMRMAECGEESEEYQTFIKQPSGNMDDSGFFSVQVISSALEVWSLELVPYFSSDPKAIEARKCPEQMQAYICNFKQHWLTIRKLGNQWFNLNSLLTGPELLSNTYLGLFLAQLQNDGYSIFIVTGNLPFCEADKVLKETPAVQLEKPKLINTTSGASRPRSGSVQKQNISVRNSMNSDEEADIQRALNLSLGLDEYGNPLVSADTGSSSSSDRVVTSVSSSETSTTSSTRIIPVVLETPSQSRNNTSEPPLKSEPTTRIIPITLETESVPISEHDFRRENSMDELQNAIKLSMEPFLTEQGPSNSLDQNHSANSQ</sequence>
<feature type="compositionally biased region" description="Low complexity" evidence="13">
    <location>
        <begin position="246"/>
        <end position="273"/>
    </location>
</feature>
<feature type="domain" description="Josephin" evidence="14">
    <location>
        <begin position="1"/>
        <end position="182"/>
    </location>
</feature>
<dbReference type="EMBL" id="HBUF01021068">
    <property type="protein sequence ID" value="CAG6611236.1"/>
    <property type="molecule type" value="Transcribed_RNA"/>
</dbReference>
<dbReference type="Pfam" id="PF02099">
    <property type="entry name" value="Josephin"/>
    <property type="match status" value="1"/>
</dbReference>
<dbReference type="EC" id="3.4.19.12" evidence="3"/>
<evidence type="ECO:0000256" key="2">
    <source>
        <dbReference type="ARBA" id="ARBA00004123"/>
    </source>
</evidence>
<feature type="active site" description="Proton acceptor" evidence="11">
    <location>
        <position position="121"/>
    </location>
</feature>
<keyword evidence="10" id="KW-0539">Nucleus</keyword>
<feature type="compositionally biased region" description="Polar residues" evidence="13">
    <location>
        <begin position="194"/>
        <end position="220"/>
    </location>
</feature>
<evidence type="ECO:0000313" key="15">
    <source>
        <dbReference type="EMBL" id="CAG6611236.1"/>
    </source>
</evidence>
<protein>
    <recommendedName>
        <fullName evidence="3">ubiquitinyl hydrolase 1</fullName>
        <ecNumber evidence="3">3.4.19.12</ecNumber>
    </recommendedName>
</protein>